<proteinExistence type="predicted"/>
<evidence type="ECO:0000256" key="1">
    <source>
        <dbReference type="SAM" id="MobiDB-lite"/>
    </source>
</evidence>
<sequence length="123" mass="13315">MFHVPDKPLNRQDPNNRDLTSLPLNLTIRSSEAVENEIGIFSIDYIPRYARFGPLCGDSRIPSMPDEATVMPAEASNASAAHPTITAAANTYFVRFPPAPTAADCPKPEGGSQQQQSLESVLC</sequence>
<evidence type="ECO:0000313" key="2">
    <source>
        <dbReference type="Proteomes" id="UP000887574"/>
    </source>
</evidence>
<dbReference type="Gene3D" id="2.170.270.10">
    <property type="entry name" value="SET domain"/>
    <property type="match status" value="1"/>
</dbReference>
<feature type="compositionally biased region" description="Basic and acidic residues" evidence="1">
    <location>
        <begin position="1"/>
        <end position="16"/>
    </location>
</feature>
<protein>
    <submittedName>
        <fullName evidence="3">Uncharacterized protein</fullName>
    </submittedName>
</protein>
<dbReference type="Proteomes" id="UP000887574">
    <property type="component" value="Unplaced"/>
</dbReference>
<name>A0A915DR00_9BILA</name>
<keyword evidence="2" id="KW-1185">Reference proteome</keyword>
<dbReference type="WBParaSite" id="jg22723">
    <property type="protein sequence ID" value="jg22723"/>
    <property type="gene ID" value="jg22723"/>
</dbReference>
<feature type="region of interest" description="Disordered" evidence="1">
    <location>
        <begin position="100"/>
        <end position="123"/>
    </location>
</feature>
<dbReference type="AlphaFoldDB" id="A0A915DR00"/>
<evidence type="ECO:0000313" key="3">
    <source>
        <dbReference type="WBParaSite" id="jg22723"/>
    </source>
</evidence>
<dbReference type="InterPro" id="IPR046341">
    <property type="entry name" value="SET_dom_sf"/>
</dbReference>
<accession>A0A915DR00</accession>
<feature type="region of interest" description="Disordered" evidence="1">
    <location>
        <begin position="1"/>
        <end position="21"/>
    </location>
</feature>
<organism evidence="2 3">
    <name type="scientific">Ditylenchus dipsaci</name>
    <dbReference type="NCBI Taxonomy" id="166011"/>
    <lineage>
        <taxon>Eukaryota</taxon>
        <taxon>Metazoa</taxon>
        <taxon>Ecdysozoa</taxon>
        <taxon>Nematoda</taxon>
        <taxon>Chromadorea</taxon>
        <taxon>Rhabditida</taxon>
        <taxon>Tylenchina</taxon>
        <taxon>Tylenchomorpha</taxon>
        <taxon>Sphaerularioidea</taxon>
        <taxon>Anguinidae</taxon>
        <taxon>Anguininae</taxon>
        <taxon>Ditylenchus</taxon>
    </lineage>
</organism>
<reference evidence="3" key="1">
    <citation type="submission" date="2022-11" db="UniProtKB">
        <authorList>
            <consortium name="WormBaseParasite"/>
        </authorList>
    </citation>
    <scope>IDENTIFICATION</scope>
</reference>